<dbReference type="Proteomes" id="UP000750334">
    <property type="component" value="Unassembled WGS sequence"/>
</dbReference>
<dbReference type="PANTHER" id="PTHR28304:SF1">
    <property type="entry name" value="PEROXISOMAL MEMBRANE PROTEIN PEX28"/>
    <property type="match status" value="1"/>
</dbReference>
<evidence type="ECO:0000313" key="8">
    <source>
        <dbReference type="EMBL" id="KAG0672066.1"/>
    </source>
</evidence>
<keyword evidence="4 6" id="KW-0472">Membrane</keyword>
<accession>A0A9P6WEJ4</accession>
<feature type="domain" description="TECPR1-like DysF" evidence="7">
    <location>
        <begin position="158"/>
        <end position="504"/>
    </location>
</feature>
<evidence type="ECO:0000313" key="9">
    <source>
        <dbReference type="Proteomes" id="UP000750334"/>
    </source>
</evidence>
<gene>
    <name evidence="8" type="ORF">C6P45_004081</name>
</gene>
<comment type="caution">
    <text evidence="8">The sequence shown here is derived from an EMBL/GenBank/DDBJ whole genome shotgun (WGS) entry which is preliminary data.</text>
</comment>
<dbReference type="PANTHER" id="PTHR28304">
    <property type="entry name" value="PEROXISOMAL MEMBRANE PROTEIN PEX29"/>
    <property type="match status" value="1"/>
</dbReference>
<feature type="transmembrane region" description="Helical" evidence="6">
    <location>
        <begin position="325"/>
        <end position="343"/>
    </location>
</feature>
<evidence type="ECO:0000256" key="2">
    <source>
        <dbReference type="ARBA" id="ARBA00022692"/>
    </source>
</evidence>
<dbReference type="InterPro" id="IPR052816">
    <property type="entry name" value="Peroxisomal_Membrane_PEX28-32"/>
</dbReference>
<dbReference type="AlphaFoldDB" id="A0A9P6WEJ4"/>
<dbReference type="InterPro" id="IPR010482">
    <property type="entry name" value="TECPR1-like_DysF"/>
</dbReference>
<sequence length="510" mass="59810">MSMSSYFRNKYEELLDTILSAEELIAVINDIEKHNTGEQEQFTNNIDLDQNRDKSVWNKELMTKMLSSLLNVSLTKLKNKNELDLLANTELNNYLNKNQEFLNQNNENIEDEPFLALFLDKLITRLVPERLPIREKLIIDEIATNDLKTIQNESEQQVSVGILASNIHKLSGSMEKIFEFQDIVIRVISWKVPSRMIISLLILTKICYNPMYIILFPLLYLSLGIIMNNYNAKYGKEHLYSTSHRGKIGKSLFTDLFKYDPMKSISTHYPTTQLSTPQEITHGMQVVINLRDFQNLTTNQLHLLESSSKFLNETAAFKDERRTTILLFGILSICITLKLLSFFLNWSFVLSSALWISAIIIHPKLLPKLKLLFRTYHLKNEIYQPNPVVKDKHFDIVLDQQPRTHTVEIFEIYREGLIPTTWKFFIFSSSLFDPSDQYRKSQSPPPGVKELTMVQPPKGWIFDPNDDWKIDYNFNKWKMERNLQVSIDQEFLIDSKFKRRRLTRRVIQSH</sequence>
<keyword evidence="5" id="KW-0576">Peroxisome</keyword>
<reference evidence="8 9" key="1">
    <citation type="submission" date="2020-11" db="EMBL/GenBank/DDBJ databases">
        <title>Kefir isolates.</title>
        <authorList>
            <person name="Marcisauskas S."/>
            <person name="Kim Y."/>
            <person name="Blasche S."/>
        </authorList>
    </citation>
    <scope>NUCLEOTIDE SEQUENCE [LARGE SCALE GENOMIC DNA]</scope>
    <source>
        <strain evidence="8 9">OG2</strain>
    </source>
</reference>
<keyword evidence="9" id="KW-1185">Reference proteome</keyword>
<name>A0A9P6WEJ4_MAUEX</name>
<evidence type="ECO:0000256" key="1">
    <source>
        <dbReference type="ARBA" id="ARBA00004585"/>
    </source>
</evidence>
<evidence type="ECO:0000256" key="4">
    <source>
        <dbReference type="ARBA" id="ARBA00023136"/>
    </source>
</evidence>
<dbReference type="GO" id="GO:0005778">
    <property type="term" value="C:peroxisomal membrane"/>
    <property type="evidence" value="ECO:0007669"/>
    <property type="project" value="UniProtKB-SubCell"/>
</dbReference>
<evidence type="ECO:0000256" key="3">
    <source>
        <dbReference type="ARBA" id="ARBA00022989"/>
    </source>
</evidence>
<comment type="subcellular location">
    <subcellularLocation>
        <location evidence="1">Peroxisome membrane</location>
        <topology evidence="1">Multi-pass membrane protein</topology>
    </subcellularLocation>
</comment>
<evidence type="ECO:0000259" key="7">
    <source>
        <dbReference type="Pfam" id="PF06398"/>
    </source>
</evidence>
<keyword evidence="2 6" id="KW-0812">Transmembrane</keyword>
<feature type="transmembrane region" description="Helical" evidence="6">
    <location>
        <begin position="210"/>
        <end position="230"/>
    </location>
</feature>
<dbReference type="Pfam" id="PF06398">
    <property type="entry name" value="Pex24p"/>
    <property type="match status" value="1"/>
</dbReference>
<dbReference type="GO" id="GO:0007031">
    <property type="term" value="P:peroxisome organization"/>
    <property type="evidence" value="ECO:0007669"/>
    <property type="project" value="TreeGrafter"/>
</dbReference>
<protein>
    <recommendedName>
        <fullName evidence="7">TECPR1-like DysF domain-containing protein</fullName>
    </recommendedName>
</protein>
<dbReference type="EMBL" id="PUHR01000005">
    <property type="protein sequence ID" value="KAG0672066.1"/>
    <property type="molecule type" value="Genomic_DNA"/>
</dbReference>
<evidence type="ECO:0000256" key="5">
    <source>
        <dbReference type="ARBA" id="ARBA00023140"/>
    </source>
</evidence>
<organism evidence="8 9">
    <name type="scientific">Maudiozyma exigua</name>
    <name type="common">Yeast</name>
    <name type="synonym">Kazachstania exigua</name>
    <dbReference type="NCBI Taxonomy" id="34358"/>
    <lineage>
        <taxon>Eukaryota</taxon>
        <taxon>Fungi</taxon>
        <taxon>Dikarya</taxon>
        <taxon>Ascomycota</taxon>
        <taxon>Saccharomycotina</taxon>
        <taxon>Saccharomycetes</taxon>
        <taxon>Saccharomycetales</taxon>
        <taxon>Saccharomycetaceae</taxon>
        <taxon>Maudiozyma</taxon>
    </lineage>
</organism>
<evidence type="ECO:0000256" key="6">
    <source>
        <dbReference type="SAM" id="Phobius"/>
    </source>
</evidence>
<keyword evidence="3 6" id="KW-1133">Transmembrane helix</keyword>
<dbReference type="OrthoDB" id="74314at2759"/>
<proteinExistence type="predicted"/>